<feature type="non-terminal residue" evidence="1">
    <location>
        <position position="1"/>
    </location>
</feature>
<feature type="non-terminal residue" evidence="1">
    <location>
        <position position="632"/>
    </location>
</feature>
<name>A0ACB8QVX9_9AGAM</name>
<gene>
    <name evidence="1" type="ORF">K488DRAFT_8419</name>
</gene>
<protein>
    <submittedName>
        <fullName evidence="1">Glycoside hydrolase superfamily</fullName>
    </submittedName>
</protein>
<dbReference type="EMBL" id="MU273482">
    <property type="protein sequence ID" value="KAI0035596.1"/>
    <property type="molecule type" value="Genomic_DNA"/>
</dbReference>
<evidence type="ECO:0000313" key="1">
    <source>
        <dbReference type="EMBL" id="KAI0035596.1"/>
    </source>
</evidence>
<keyword evidence="1" id="KW-0378">Hydrolase</keyword>
<dbReference type="Proteomes" id="UP000814128">
    <property type="component" value="Unassembled WGS sequence"/>
</dbReference>
<organism evidence="1 2">
    <name type="scientific">Vararia minispora EC-137</name>
    <dbReference type="NCBI Taxonomy" id="1314806"/>
    <lineage>
        <taxon>Eukaryota</taxon>
        <taxon>Fungi</taxon>
        <taxon>Dikarya</taxon>
        <taxon>Basidiomycota</taxon>
        <taxon>Agaricomycotina</taxon>
        <taxon>Agaricomycetes</taxon>
        <taxon>Russulales</taxon>
        <taxon>Lachnocladiaceae</taxon>
        <taxon>Vararia</taxon>
    </lineage>
</organism>
<accession>A0ACB8QVX9</accession>
<reference evidence="1" key="1">
    <citation type="submission" date="2021-02" db="EMBL/GenBank/DDBJ databases">
        <authorList>
            <consortium name="DOE Joint Genome Institute"/>
            <person name="Ahrendt S."/>
            <person name="Looney B.P."/>
            <person name="Miyauchi S."/>
            <person name="Morin E."/>
            <person name="Drula E."/>
            <person name="Courty P.E."/>
            <person name="Chicoki N."/>
            <person name="Fauchery L."/>
            <person name="Kohler A."/>
            <person name="Kuo A."/>
            <person name="Labutti K."/>
            <person name="Pangilinan J."/>
            <person name="Lipzen A."/>
            <person name="Riley R."/>
            <person name="Andreopoulos W."/>
            <person name="He G."/>
            <person name="Johnson J."/>
            <person name="Barry K.W."/>
            <person name="Grigoriev I.V."/>
            <person name="Nagy L."/>
            <person name="Hibbett D."/>
            <person name="Henrissat B."/>
            <person name="Matheny P.B."/>
            <person name="Labbe J."/>
            <person name="Martin F."/>
        </authorList>
    </citation>
    <scope>NUCLEOTIDE SEQUENCE</scope>
    <source>
        <strain evidence="1">EC-137</strain>
    </source>
</reference>
<reference evidence="1" key="2">
    <citation type="journal article" date="2022" name="New Phytol.">
        <title>Evolutionary transition to the ectomycorrhizal habit in the genomes of a hyperdiverse lineage of mushroom-forming fungi.</title>
        <authorList>
            <person name="Looney B."/>
            <person name="Miyauchi S."/>
            <person name="Morin E."/>
            <person name="Drula E."/>
            <person name="Courty P.E."/>
            <person name="Kohler A."/>
            <person name="Kuo A."/>
            <person name="LaButti K."/>
            <person name="Pangilinan J."/>
            <person name="Lipzen A."/>
            <person name="Riley R."/>
            <person name="Andreopoulos W."/>
            <person name="He G."/>
            <person name="Johnson J."/>
            <person name="Nolan M."/>
            <person name="Tritt A."/>
            <person name="Barry K.W."/>
            <person name="Grigoriev I.V."/>
            <person name="Nagy L.G."/>
            <person name="Hibbett D."/>
            <person name="Henrissat B."/>
            <person name="Matheny P.B."/>
            <person name="Labbe J."/>
            <person name="Martin F.M."/>
        </authorList>
    </citation>
    <scope>NUCLEOTIDE SEQUENCE</scope>
    <source>
        <strain evidence="1">EC-137</strain>
    </source>
</reference>
<evidence type="ECO:0000313" key="2">
    <source>
        <dbReference type="Proteomes" id="UP000814128"/>
    </source>
</evidence>
<comment type="caution">
    <text evidence="1">The sequence shown here is derived from an EMBL/GenBank/DDBJ whole genome shotgun (WGS) entry which is preliminary data.</text>
</comment>
<proteinExistence type="predicted"/>
<sequence>AIVIVVLAIVLPVVLVGRGTSSTRASSGTSGSGSSTGSAGSGSSPAAGGAGSGATTTGGNGSVITIADGSKVTYVNNFGGFWVDDPNNPFSNNAQPNSWTPPLNTSWAWGRDRIYGVNLGGWFVLEPFISPALFQKYPTAVDEWTLSEAIANDTSSGGLQAVLEAHYNTFITEADFIQIVGAGMNWIRLPIPFWAIETWPGEPFLPRVCWKYILQAFQWARKYGLRIFLDLHTAPGSQNGFNHSGKLGQVNFLAGVMGLANAQRMLSYIREITEFISQDEWKDVVPLFGIANEILVTHVGFSETASFYNEAMSMIRANITGYGAGNGPFIAIHDGFLPERQWANYLPGTDRLVLDNHPYFAFDGSPNTDPIAVPEVGSLVANGASGGVWPQQACTAWQGNIDSSQSAFGVTVAGEFSNAINDCGLFVNGVGNGPSFGGDCTPFNNWQSWNASMKSGFNEFMLASMDAMQNWFFWTWKIGNSSAGTVQAPLWSYQLGLENGWNPPDPRAAIGKCAALVSGSSTTVLSTYTYAASQTGVPAPSAAPAALSQSFPWPPTTLSGIGGLQYPALAPTYTPTGAVVTLPMPSVTAGVKEGDGWFNSADGSGAFTQVAGCSYPDAWDSAGIVTPTAACT</sequence>
<keyword evidence="2" id="KW-1185">Reference proteome</keyword>